<evidence type="ECO:0000256" key="1">
    <source>
        <dbReference type="SAM" id="Phobius"/>
    </source>
</evidence>
<feature type="signal peptide" evidence="2">
    <location>
        <begin position="1"/>
        <end position="16"/>
    </location>
</feature>
<evidence type="ECO:0000313" key="4">
    <source>
        <dbReference type="EnsemblPlants" id="Pp3c15_2268V3.1"/>
    </source>
</evidence>
<dbReference type="AlphaFoldDB" id="A0A2K1JBN1"/>
<feature type="chain" id="PRO_5036318947" evidence="2">
    <location>
        <begin position="17"/>
        <end position="102"/>
    </location>
</feature>
<organism evidence="3">
    <name type="scientific">Physcomitrium patens</name>
    <name type="common">Spreading-leaved earth moss</name>
    <name type="synonym">Physcomitrella patens</name>
    <dbReference type="NCBI Taxonomy" id="3218"/>
    <lineage>
        <taxon>Eukaryota</taxon>
        <taxon>Viridiplantae</taxon>
        <taxon>Streptophyta</taxon>
        <taxon>Embryophyta</taxon>
        <taxon>Bryophyta</taxon>
        <taxon>Bryophytina</taxon>
        <taxon>Bryopsida</taxon>
        <taxon>Funariidae</taxon>
        <taxon>Funariales</taxon>
        <taxon>Funariaceae</taxon>
        <taxon>Physcomitrium</taxon>
    </lineage>
</organism>
<keyword evidence="1" id="KW-1133">Transmembrane helix</keyword>
<keyword evidence="5" id="KW-1185">Reference proteome</keyword>
<keyword evidence="2" id="KW-0732">Signal</keyword>
<feature type="transmembrane region" description="Helical" evidence="1">
    <location>
        <begin position="69"/>
        <end position="92"/>
    </location>
</feature>
<evidence type="ECO:0000256" key="2">
    <source>
        <dbReference type="SAM" id="SignalP"/>
    </source>
</evidence>
<accession>A0A2K1JBN1</accession>
<proteinExistence type="predicted"/>
<keyword evidence="1" id="KW-0472">Membrane</keyword>
<dbReference type="Proteomes" id="UP000006727">
    <property type="component" value="Chromosome 15"/>
</dbReference>
<reference evidence="3 5" key="2">
    <citation type="journal article" date="2018" name="Plant J.">
        <title>The Physcomitrella patens chromosome-scale assembly reveals moss genome structure and evolution.</title>
        <authorList>
            <person name="Lang D."/>
            <person name="Ullrich K.K."/>
            <person name="Murat F."/>
            <person name="Fuchs J."/>
            <person name="Jenkins J."/>
            <person name="Haas F.B."/>
            <person name="Piednoel M."/>
            <person name="Gundlach H."/>
            <person name="Van Bel M."/>
            <person name="Meyberg R."/>
            <person name="Vives C."/>
            <person name="Morata J."/>
            <person name="Symeonidi A."/>
            <person name="Hiss M."/>
            <person name="Muchero W."/>
            <person name="Kamisugi Y."/>
            <person name="Saleh O."/>
            <person name="Blanc G."/>
            <person name="Decker E.L."/>
            <person name="van Gessel N."/>
            <person name="Grimwood J."/>
            <person name="Hayes R.D."/>
            <person name="Graham S.W."/>
            <person name="Gunter L.E."/>
            <person name="McDaniel S.F."/>
            <person name="Hoernstein S.N.W."/>
            <person name="Larsson A."/>
            <person name="Li F.W."/>
            <person name="Perroud P.F."/>
            <person name="Phillips J."/>
            <person name="Ranjan P."/>
            <person name="Rokshar D.S."/>
            <person name="Rothfels C.J."/>
            <person name="Schneider L."/>
            <person name="Shu S."/>
            <person name="Stevenson D.W."/>
            <person name="Thummler F."/>
            <person name="Tillich M."/>
            <person name="Villarreal Aguilar J.C."/>
            <person name="Widiez T."/>
            <person name="Wong G.K."/>
            <person name="Wymore A."/>
            <person name="Zhang Y."/>
            <person name="Zimmer A.D."/>
            <person name="Quatrano R.S."/>
            <person name="Mayer K.F.X."/>
            <person name="Goodstein D."/>
            <person name="Casacuberta J.M."/>
            <person name="Vandepoele K."/>
            <person name="Reski R."/>
            <person name="Cuming A.C."/>
            <person name="Tuskan G.A."/>
            <person name="Maumus F."/>
            <person name="Salse J."/>
            <person name="Schmutz J."/>
            <person name="Rensing S.A."/>
        </authorList>
    </citation>
    <scope>NUCLEOTIDE SEQUENCE [LARGE SCALE GENOMIC DNA]</scope>
    <source>
        <strain evidence="4 5">cv. Gransden 2004</strain>
    </source>
</reference>
<dbReference type="InParanoid" id="A0A2K1JBN1"/>
<evidence type="ECO:0000313" key="5">
    <source>
        <dbReference type="Proteomes" id="UP000006727"/>
    </source>
</evidence>
<dbReference type="Gramene" id="Pp3c15_2268V3.1">
    <property type="protein sequence ID" value="Pp3c15_2268V3.1"/>
    <property type="gene ID" value="Pp3c15_2268"/>
</dbReference>
<protein>
    <submittedName>
        <fullName evidence="3 4">Uncharacterized protein</fullName>
    </submittedName>
</protein>
<keyword evidence="1" id="KW-0812">Transmembrane</keyword>
<dbReference type="EMBL" id="ABEU02000015">
    <property type="protein sequence ID" value="PNR38917.1"/>
    <property type="molecule type" value="Genomic_DNA"/>
</dbReference>
<name>A0A2K1JBN1_PHYPA</name>
<reference evidence="4" key="3">
    <citation type="submission" date="2020-12" db="UniProtKB">
        <authorList>
            <consortium name="EnsemblPlants"/>
        </authorList>
    </citation>
    <scope>IDENTIFICATION</scope>
</reference>
<gene>
    <name evidence="3" type="ORF">PHYPA_019195</name>
</gene>
<dbReference type="EnsemblPlants" id="Pp3c15_2268V3.1">
    <property type="protein sequence ID" value="Pp3c15_2268V3.1"/>
    <property type="gene ID" value="Pp3c15_2268"/>
</dbReference>
<evidence type="ECO:0000313" key="3">
    <source>
        <dbReference type="EMBL" id="PNR38917.1"/>
    </source>
</evidence>
<sequence>MLFSLSSFVFSPLAWSLHVLDGPSRTCKAVVLRCSTIFLLLDYDGCGSCVVWRPWFECYLACSRWAALLLQQLNCGVCVAALLIITFAAALLGADRVRLDAS</sequence>
<reference evidence="3 5" key="1">
    <citation type="journal article" date="2008" name="Science">
        <title>The Physcomitrella genome reveals evolutionary insights into the conquest of land by plants.</title>
        <authorList>
            <person name="Rensing S."/>
            <person name="Lang D."/>
            <person name="Zimmer A."/>
            <person name="Terry A."/>
            <person name="Salamov A."/>
            <person name="Shapiro H."/>
            <person name="Nishiyama T."/>
            <person name="Perroud P.-F."/>
            <person name="Lindquist E."/>
            <person name="Kamisugi Y."/>
            <person name="Tanahashi T."/>
            <person name="Sakakibara K."/>
            <person name="Fujita T."/>
            <person name="Oishi K."/>
            <person name="Shin-I T."/>
            <person name="Kuroki Y."/>
            <person name="Toyoda A."/>
            <person name="Suzuki Y."/>
            <person name="Hashimoto A."/>
            <person name="Yamaguchi K."/>
            <person name="Sugano A."/>
            <person name="Kohara Y."/>
            <person name="Fujiyama A."/>
            <person name="Anterola A."/>
            <person name="Aoki S."/>
            <person name="Ashton N."/>
            <person name="Barbazuk W.B."/>
            <person name="Barker E."/>
            <person name="Bennetzen J."/>
            <person name="Bezanilla M."/>
            <person name="Blankenship R."/>
            <person name="Cho S.H."/>
            <person name="Dutcher S."/>
            <person name="Estelle M."/>
            <person name="Fawcett J.A."/>
            <person name="Gundlach H."/>
            <person name="Hanada K."/>
            <person name="Heyl A."/>
            <person name="Hicks K.A."/>
            <person name="Hugh J."/>
            <person name="Lohr M."/>
            <person name="Mayer K."/>
            <person name="Melkozernov A."/>
            <person name="Murata T."/>
            <person name="Nelson D."/>
            <person name="Pils B."/>
            <person name="Prigge M."/>
            <person name="Reiss B."/>
            <person name="Renner T."/>
            <person name="Rombauts S."/>
            <person name="Rushton P."/>
            <person name="Sanderfoot A."/>
            <person name="Schween G."/>
            <person name="Shiu S.-H."/>
            <person name="Stueber K."/>
            <person name="Theodoulou F.L."/>
            <person name="Tu H."/>
            <person name="Van de Peer Y."/>
            <person name="Verrier P.J."/>
            <person name="Waters E."/>
            <person name="Wood A."/>
            <person name="Yang L."/>
            <person name="Cove D."/>
            <person name="Cuming A."/>
            <person name="Hasebe M."/>
            <person name="Lucas S."/>
            <person name="Mishler D.B."/>
            <person name="Reski R."/>
            <person name="Grigoriev I."/>
            <person name="Quatrano R.S."/>
            <person name="Boore J.L."/>
        </authorList>
    </citation>
    <scope>NUCLEOTIDE SEQUENCE [LARGE SCALE GENOMIC DNA]</scope>
    <source>
        <strain evidence="4 5">cv. Gransden 2004</strain>
    </source>
</reference>